<keyword evidence="2" id="KW-1185">Reference proteome</keyword>
<accession>A0A402D6B8</accession>
<gene>
    <name evidence="1" type="ORF">CCAX7_40840</name>
</gene>
<dbReference type="EMBL" id="AP025739">
    <property type="protein sequence ID" value="BDI32033.1"/>
    <property type="molecule type" value="Genomic_DNA"/>
</dbReference>
<name>A0A402D6B8_9BACT</name>
<dbReference type="SMART" id="SM00342">
    <property type="entry name" value="HTH_ARAC"/>
    <property type="match status" value="1"/>
</dbReference>
<dbReference type="InterPro" id="IPR050204">
    <property type="entry name" value="AraC_XylS_family_regulators"/>
</dbReference>
<dbReference type="PANTHER" id="PTHR46796:SF7">
    <property type="entry name" value="ARAC FAMILY TRANSCRIPTIONAL REGULATOR"/>
    <property type="match status" value="1"/>
</dbReference>
<dbReference type="SMART" id="SM00560">
    <property type="entry name" value="LamGL"/>
    <property type="match status" value="1"/>
</dbReference>
<dbReference type="PROSITE" id="PS00041">
    <property type="entry name" value="HTH_ARAC_FAMILY_1"/>
    <property type="match status" value="1"/>
</dbReference>
<proteinExistence type="predicted"/>
<dbReference type="InterPro" id="IPR018060">
    <property type="entry name" value="HTH_AraC"/>
</dbReference>
<dbReference type="InterPro" id="IPR013320">
    <property type="entry name" value="ConA-like_dom_sf"/>
</dbReference>
<dbReference type="Proteomes" id="UP000287394">
    <property type="component" value="Chromosome"/>
</dbReference>
<dbReference type="SUPFAM" id="SSF46689">
    <property type="entry name" value="Homeodomain-like"/>
    <property type="match status" value="1"/>
</dbReference>
<dbReference type="InterPro" id="IPR006558">
    <property type="entry name" value="LamG-like"/>
</dbReference>
<dbReference type="RefSeq" id="WP_165864660.1">
    <property type="nucleotide sequence ID" value="NZ_AP025739.1"/>
</dbReference>
<evidence type="ECO:0000313" key="2">
    <source>
        <dbReference type="Proteomes" id="UP000287394"/>
    </source>
</evidence>
<dbReference type="AlphaFoldDB" id="A0A402D6B8"/>
<dbReference type="SUPFAM" id="SSF49899">
    <property type="entry name" value="Concanavalin A-like lectins/glucanases"/>
    <property type="match status" value="1"/>
</dbReference>
<dbReference type="Gene3D" id="2.60.120.200">
    <property type="match status" value="1"/>
</dbReference>
<dbReference type="GO" id="GO:0003700">
    <property type="term" value="F:DNA-binding transcription factor activity"/>
    <property type="evidence" value="ECO:0007669"/>
    <property type="project" value="InterPro"/>
</dbReference>
<dbReference type="InterPro" id="IPR009057">
    <property type="entry name" value="Homeodomain-like_sf"/>
</dbReference>
<dbReference type="Pfam" id="PF12833">
    <property type="entry name" value="HTH_18"/>
    <property type="match status" value="1"/>
</dbReference>
<dbReference type="Gene3D" id="1.10.10.60">
    <property type="entry name" value="Homeodomain-like"/>
    <property type="match status" value="1"/>
</dbReference>
<dbReference type="PANTHER" id="PTHR46796">
    <property type="entry name" value="HTH-TYPE TRANSCRIPTIONAL ACTIVATOR RHAS-RELATED"/>
    <property type="match status" value="1"/>
</dbReference>
<reference evidence="1 2" key="1">
    <citation type="journal article" date="2019" name="Int. J. Syst. Evol. Microbiol.">
        <title>Capsulimonas corticalis gen. nov., sp. nov., an aerobic capsulated bacterium, of a novel bacterial order, Capsulimonadales ord. nov., of the class Armatimonadia of the phylum Armatimonadetes.</title>
        <authorList>
            <person name="Li J."/>
            <person name="Kudo C."/>
            <person name="Tonouchi A."/>
        </authorList>
    </citation>
    <scope>NUCLEOTIDE SEQUENCE [LARGE SCALE GENOMIC DNA]</scope>
    <source>
        <strain evidence="1 2">AX-7</strain>
    </source>
</reference>
<evidence type="ECO:0000313" key="1">
    <source>
        <dbReference type="EMBL" id="BDI32033.1"/>
    </source>
</evidence>
<organism evidence="1 2">
    <name type="scientific">Capsulimonas corticalis</name>
    <dbReference type="NCBI Taxonomy" id="2219043"/>
    <lineage>
        <taxon>Bacteria</taxon>
        <taxon>Bacillati</taxon>
        <taxon>Armatimonadota</taxon>
        <taxon>Armatimonadia</taxon>
        <taxon>Capsulimonadales</taxon>
        <taxon>Capsulimonadaceae</taxon>
        <taxon>Capsulimonas</taxon>
    </lineage>
</organism>
<sequence length="514" mass="57912">MNAKPYPQPISLSLVGIDAVHDTGYTVDRRTGSDEYLFEFFDSPITLQDGRERRQYTGGVFILYAPGQRQYFRADGPLTHTWFQLSGAGVADCVERYQIPVNCATETRHPDFLAPMLREALQHQARKHRNWEDSVTEVCRNVFRRLSRALFQTGPVELSPYQKQALATLRGVRAQVYKDLQRRWTVEDMAALANMSAQRFAVAYRSCFGTGPIDDLIDVRLRHTEMLLRHLPITVVEAAQHFGFNTGSNFHVLFRERMGRSPRKSAKARALPAISSVTEDQWESSKAAKKVDLLYLEPAAHWSFNQLGAEIVDELGKHSPAVLSSGVTKIKGRNGNALHFDGTGHAVISETVIDTSRSYTVSAWLRHDRPGRMTAVSIGNLHHGAFYLQYITLEGGFKFAVTVSERDPLAIFVTSSQPSVDGEWRHVIGVHDAEQQEIRLYIDGALEGRTAYATPWSADCATYLGGCEVMDTIQDRWFGSMDDVRIYDRALSDAEIVMLYQGDEENLAMDRQEQ</sequence>
<dbReference type="Pfam" id="PF13385">
    <property type="entry name" value="Laminin_G_3"/>
    <property type="match status" value="1"/>
</dbReference>
<dbReference type="GO" id="GO:0043565">
    <property type="term" value="F:sequence-specific DNA binding"/>
    <property type="evidence" value="ECO:0007669"/>
    <property type="project" value="InterPro"/>
</dbReference>
<dbReference type="InterPro" id="IPR018062">
    <property type="entry name" value="HTH_AraC-typ_CS"/>
</dbReference>
<protein>
    <submittedName>
        <fullName evidence="1">Uncharacterized protein</fullName>
    </submittedName>
</protein>
<dbReference type="PROSITE" id="PS01124">
    <property type="entry name" value="HTH_ARAC_FAMILY_2"/>
    <property type="match status" value="1"/>
</dbReference>
<dbReference type="KEGG" id="ccot:CCAX7_40840"/>